<protein>
    <submittedName>
        <fullName evidence="1">Putative transcriptional regulator</fullName>
    </submittedName>
</protein>
<dbReference type="OrthoDB" id="9809537at2"/>
<dbReference type="InterPro" id="IPR036390">
    <property type="entry name" value="WH_DNA-bd_sf"/>
</dbReference>
<dbReference type="Pfam" id="PF25212">
    <property type="entry name" value="HVO_A0114"/>
    <property type="match status" value="1"/>
</dbReference>
<evidence type="ECO:0000313" key="2">
    <source>
        <dbReference type="Proteomes" id="UP000246145"/>
    </source>
</evidence>
<dbReference type="AlphaFoldDB" id="A0A2U1CPN4"/>
<dbReference type="EMBL" id="QEKO01000001">
    <property type="protein sequence ID" value="PVY67839.1"/>
    <property type="molecule type" value="Genomic_DNA"/>
</dbReference>
<proteinExistence type="predicted"/>
<name>A0A2U1CPN4_9BURK</name>
<reference evidence="1 2" key="1">
    <citation type="submission" date="2018-04" db="EMBL/GenBank/DDBJ databases">
        <title>Genomic Encyclopedia of Type Strains, Phase IV (KMG-IV): sequencing the most valuable type-strain genomes for metagenomic binning, comparative biology and taxonomic classification.</title>
        <authorList>
            <person name="Goeker M."/>
        </authorList>
    </citation>
    <scope>NUCLEOTIDE SEQUENCE [LARGE SCALE GENOMIC DNA]</scope>
    <source>
        <strain evidence="1 2">DSM 10065</strain>
    </source>
</reference>
<sequence length="124" mass="13724">MKRTLTISTGQNWQVALRAAGTRAKAATATGKYQGESLNFESPAAFFGQLTERRWDMIREMMGSGVVGVRELARRLERGVKRVHEDAQVLVALGLLEKTESGALLCPFDDIHVDMHLTPQLELA</sequence>
<gene>
    <name evidence="1" type="ORF">C7440_0222</name>
</gene>
<evidence type="ECO:0000313" key="1">
    <source>
        <dbReference type="EMBL" id="PVY67839.1"/>
    </source>
</evidence>
<comment type="caution">
    <text evidence="1">The sequence shown here is derived from an EMBL/GenBank/DDBJ whole genome shotgun (WGS) entry which is preliminary data.</text>
</comment>
<accession>A0A2U1CPN4</accession>
<dbReference type="RefSeq" id="WP_116517145.1">
    <property type="nucleotide sequence ID" value="NZ_JACCEX010000001.1"/>
</dbReference>
<dbReference type="Proteomes" id="UP000246145">
    <property type="component" value="Unassembled WGS sequence"/>
</dbReference>
<dbReference type="SUPFAM" id="SSF46785">
    <property type="entry name" value="Winged helix' DNA-binding domain"/>
    <property type="match status" value="1"/>
</dbReference>
<dbReference type="STRING" id="1231391.GCA_000308195_01402"/>
<keyword evidence="2" id="KW-1185">Reference proteome</keyword>
<organism evidence="1 2">
    <name type="scientific">Pusillimonas noertemannii</name>
    <dbReference type="NCBI Taxonomy" id="305977"/>
    <lineage>
        <taxon>Bacteria</taxon>
        <taxon>Pseudomonadati</taxon>
        <taxon>Pseudomonadota</taxon>
        <taxon>Betaproteobacteria</taxon>
        <taxon>Burkholderiales</taxon>
        <taxon>Alcaligenaceae</taxon>
        <taxon>Pusillimonas</taxon>
    </lineage>
</organism>